<feature type="transmembrane region" description="Helical" evidence="1">
    <location>
        <begin position="34"/>
        <end position="54"/>
    </location>
</feature>
<dbReference type="EMBL" id="CP016793">
    <property type="protein sequence ID" value="ANZ36580.1"/>
    <property type="molecule type" value="Genomic_DNA"/>
</dbReference>
<reference evidence="2 3" key="1">
    <citation type="submission" date="2016-07" db="EMBL/GenBank/DDBJ databases">
        <title>Complete genome sequence of the Lentzea guizhouensis DHS C013.</title>
        <authorList>
            <person name="Cao C."/>
        </authorList>
    </citation>
    <scope>NUCLEOTIDE SEQUENCE [LARGE SCALE GENOMIC DNA]</scope>
    <source>
        <strain evidence="2 3">DHS C013</strain>
    </source>
</reference>
<feature type="transmembrane region" description="Helical" evidence="1">
    <location>
        <begin position="7"/>
        <end position="28"/>
    </location>
</feature>
<dbReference type="Proteomes" id="UP000093053">
    <property type="component" value="Chromosome"/>
</dbReference>
<dbReference type="AlphaFoldDB" id="A0A1B2HFU9"/>
<sequence>MTLLVRVLTGIVAGVLGTAVTWACHSALHFLGPWMWLLLLQLGIAGTALLYGWLLQLTRQPRPWSVVGPAVLLMVVMVVWGGLVWGYLSFVIPVAGCVLAGVVTPPVPRWRVFRVPTSDYGGMRDGTEHRGQDG</sequence>
<dbReference type="RefSeq" id="WP_065914982.1">
    <property type="nucleotide sequence ID" value="NZ_CP016793.1"/>
</dbReference>
<keyword evidence="1" id="KW-0472">Membrane</keyword>
<dbReference type="STRING" id="1586287.BBK82_11400"/>
<keyword evidence="3" id="KW-1185">Reference proteome</keyword>
<feature type="transmembrane region" description="Helical" evidence="1">
    <location>
        <begin position="90"/>
        <end position="107"/>
    </location>
</feature>
<organism evidence="2 3">
    <name type="scientific">Lentzea guizhouensis</name>
    <dbReference type="NCBI Taxonomy" id="1586287"/>
    <lineage>
        <taxon>Bacteria</taxon>
        <taxon>Bacillati</taxon>
        <taxon>Actinomycetota</taxon>
        <taxon>Actinomycetes</taxon>
        <taxon>Pseudonocardiales</taxon>
        <taxon>Pseudonocardiaceae</taxon>
        <taxon>Lentzea</taxon>
    </lineage>
</organism>
<evidence type="ECO:0000256" key="1">
    <source>
        <dbReference type="SAM" id="Phobius"/>
    </source>
</evidence>
<feature type="transmembrane region" description="Helical" evidence="1">
    <location>
        <begin position="66"/>
        <end position="84"/>
    </location>
</feature>
<keyword evidence="1" id="KW-0812">Transmembrane</keyword>
<protein>
    <submittedName>
        <fullName evidence="2">Uncharacterized protein</fullName>
    </submittedName>
</protein>
<accession>A0A1B2HFU9</accession>
<name>A0A1B2HFU9_9PSEU</name>
<keyword evidence="1" id="KW-1133">Transmembrane helix</keyword>
<evidence type="ECO:0000313" key="3">
    <source>
        <dbReference type="Proteomes" id="UP000093053"/>
    </source>
</evidence>
<proteinExistence type="predicted"/>
<gene>
    <name evidence="2" type="ORF">BBK82_11400</name>
</gene>
<evidence type="ECO:0000313" key="2">
    <source>
        <dbReference type="EMBL" id="ANZ36580.1"/>
    </source>
</evidence>
<dbReference type="KEGG" id="led:BBK82_11400"/>